<feature type="transmembrane region" description="Helical" evidence="6">
    <location>
        <begin position="48"/>
        <end position="76"/>
    </location>
</feature>
<keyword evidence="5 6" id="KW-0472">Membrane</keyword>
<protein>
    <submittedName>
        <fullName evidence="7">Amino acid transporter</fullName>
    </submittedName>
</protein>
<dbReference type="GO" id="GO:0015171">
    <property type="term" value="F:amino acid transmembrane transporter activity"/>
    <property type="evidence" value="ECO:0007669"/>
    <property type="project" value="TreeGrafter"/>
</dbReference>
<dbReference type="InterPro" id="IPR001123">
    <property type="entry name" value="LeuE-type"/>
</dbReference>
<evidence type="ECO:0000256" key="3">
    <source>
        <dbReference type="ARBA" id="ARBA00022692"/>
    </source>
</evidence>
<comment type="subcellular location">
    <subcellularLocation>
        <location evidence="1">Cell membrane</location>
        <topology evidence="1">Multi-pass membrane protein</topology>
    </subcellularLocation>
</comment>
<feature type="transmembrane region" description="Helical" evidence="6">
    <location>
        <begin position="82"/>
        <end position="100"/>
    </location>
</feature>
<dbReference type="PANTHER" id="PTHR30086:SF20">
    <property type="entry name" value="ARGININE EXPORTER PROTEIN ARGO-RELATED"/>
    <property type="match status" value="1"/>
</dbReference>
<organism evidence="7 8">
    <name type="scientific">Tistrella mobilis</name>
    <dbReference type="NCBI Taxonomy" id="171437"/>
    <lineage>
        <taxon>Bacteria</taxon>
        <taxon>Pseudomonadati</taxon>
        <taxon>Pseudomonadota</taxon>
        <taxon>Alphaproteobacteria</taxon>
        <taxon>Geminicoccales</taxon>
        <taxon>Geminicoccaceae</taxon>
        <taxon>Tistrella</taxon>
    </lineage>
</organism>
<dbReference type="EMBL" id="DMAI01000449">
    <property type="protein sequence ID" value="HAE51129.1"/>
    <property type="molecule type" value="Genomic_DNA"/>
</dbReference>
<dbReference type="PIRSF" id="PIRSF006324">
    <property type="entry name" value="LeuE"/>
    <property type="match status" value="1"/>
</dbReference>
<evidence type="ECO:0000256" key="2">
    <source>
        <dbReference type="ARBA" id="ARBA00022475"/>
    </source>
</evidence>
<evidence type="ECO:0000313" key="8">
    <source>
        <dbReference type="Proteomes" id="UP000257706"/>
    </source>
</evidence>
<feature type="transmembrane region" description="Helical" evidence="6">
    <location>
        <begin position="163"/>
        <end position="183"/>
    </location>
</feature>
<dbReference type="GO" id="GO:0005886">
    <property type="term" value="C:plasma membrane"/>
    <property type="evidence" value="ECO:0007669"/>
    <property type="project" value="UniProtKB-SubCell"/>
</dbReference>
<reference evidence="7 8" key="1">
    <citation type="journal article" date="2018" name="Nat. Biotechnol.">
        <title>A standardized bacterial taxonomy based on genome phylogeny substantially revises the tree of life.</title>
        <authorList>
            <person name="Parks D.H."/>
            <person name="Chuvochina M."/>
            <person name="Waite D.W."/>
            <person name="Rinke C."/>
            <person name="Skarshewski A."/>
            <person name="Chaumeil P.A."/>
            <person name="Hugenholtz P."/>
        </authorList>
    </citation>
    <scope>NUCLEOTIDE SEQUENCE [LARGE SCALE GENOMIC DNA]</scope>
    <source>
        <strain evidence="7">UBA8739</strain>
    </source>
</reference>
<keyword evidence="4 6" id="KW-1133">Transmembrane helix</keyword>
<dbReference type="Pfam" id="PF01810">
    <property type="entry name" value="LysE"/>
    <property type="match status" value="1"/>
</dbReference>
<evidence type="ECO:0000256" key="4">
    <source>
        <dbReference type="ARBA" id="ARBA00022989"/>
    </source>
</evidence>
<accession>A0A3B9IV75</accession>
<evidence type="ECO:0000256" key="5">
    <source>
        <dbReference type="ARBA" id="ARBA00023136"/>
    </source>
</evidence>
<dbReference type="Proteomes" id="UP000257706">
    <property type="component" value="Unassembled WGS sequence"/>
</dbReference>
<feature type="transmembrane region" description="Helical" evidence="6">
    <location>
        <begin position="130"/>
        <end position="151"/>
    </location>
</feature>
<evidence type="ECO:0000256" key="1">
    <source>
        <dbReference type="ARBA" id="ARBA00004651"/>
    </source>
</evidence>
<dbReference type="AlphaFoldDB" id="A0A3B9IV75"/>
<feature type="transmembrane region" description="Helical" evidence="6">
    <location>
        <begin position="12"/>
        <end position="36"/>
    </location>
</feature>
<comment type="caution">
    <text evidence="7">The sequence shown here is derived from an EMBL/GenBank/DDBJ whole genome shotgun (WGS) entry which is preliminary data.</text>
</comment>
<evidence type="ECO:0000256" key="6">
    <source>
        <dbReference type="SAM" id="Phobius"/>
    </source>
</evidence>
<dbReference type="PANTHER" id="PTHR30086">
    <property type="entry name" value="ARGININE EXPORTER PROTEIN ARGO"/>
    <property type="match status" value="1"/>
</dbReference>
<sequence>MVSNTLPDGLFLAWAAIFGIGMLGAMSPGPNLIITMRTTLTRGRAHGFAVATGLACGNAVHATFGLVGITVLIASTPWAYDVLRWAGAAFLIWIGAKALFSRHSPIVAAGMAAGTAVEPRSYRASMMAGLATNLLNPKVSIFFLALFTQIIDPATPEPVKILYGATMVAVELLWFGSVACFIGSPGIRRRLLRVGPWIDRLTGGALMALGLRLAIIRGI</sequence>
<gene>
    <name evidence="7" type="ORF">DCK97_27320</name>
</gene>
<keyword evidence="2" id="KW-1003">Cell membrane</keyword>
<keyword evidence="3 6" id="KW-0812">Transmembrane</keyword>
<evidence type="ECO:0000313" key="7">
    <source>
        <dbReference type="EMBL" id="HAE51129.1"/>
    </source>
</evidence>
<proteinExistence type="predicted"/>
<name>A0A3B9IV75_9PROT</name>